<dbReference type="SUPFAM" id="SSF48403">
    <property type="entry name" value="Ankyrin repeat"/>
    <property type="match status" value="1"/>
</dbReference>
<dbReference type="EMBL" id="JMSE01000609">
    <property type="protein sequence ID" value="KDN68832.1"/>
    <property type="molecule type" value="Genomic_DNA"/>
</dbReference>
<dbReference type="OMA" id="INDRRCI"/>
<dbReference type="InterPro" id="IPR036770">
    <property type="entry name" value="Ankyrin_rpt-contain_sf"/>
</dbReference>
<proteinExistence type="predicted"/>
<evidence type="ECO:0000313" key="2">
    <source>
        <dbReference type="Proteomes" id="UP000027238"/>
    </source>
</evidence>
<sequence length="456" mass="51699">MGGFTSMPVEIIRLIFIEAVRVRGLKRAVRLRFVSKFWDREVTDAIVESGIINDRRCIENSFLWPKFFMQKLRQSDNLSSRPLRLIRRAAERVVAFRSGDPNFKSHEATQEYLWELCQLPPHSSKCGGWLPQWFDVPEKIDPVHESDDDFMATLLSAATITNDVALVRELLPSVQGRPTLIYQSYDDMMIRAFGHPLDVAAFLGHVEVLRLLLGTITDPIELEIARDDGIELASAGNQMGTLELCLVDGFKSIGPDPDSVLERTTSIPVFDAVYQACKDRLMRKRYNPWEPEPSNERAQQKLLSDRFKTSARLGSLALMKHLVQLGTSPRYVDEFSDNIYGTRVLVSEIAEYGYADVMAYLLENGAHIGERSLEAASKHGNPDCVRILLEHGARDTFHPGSAFLESINRENEPVVRLLLEWGTIVDDCLWRQAVDFAEKEGLTSMIKVLEEYRPGN</sequence>
<accession>A0A066XIV3</accession>
<gene>
    <name evidence="1" type="ORF">CSUB01_05906</name>
</gene>
<dbReference type="OrthoDB" id="4772757at2759"/>
<evidence type="ECO:0000313" key="1">
    <source>
        <dbReference type="EMBL" id="KDN68832.1"/>
    </source>
</evidence>
<dbReference type="HOGENOM" id="CLU_595813_0_0_1"/>
<comment type="caution">
    <text evidence="1">The sequence shown here is derived from an EMBL/GenBank/DDBJ whole genome shotgun (WGS) entry which is preliminary data.</text>
</comment>
<dbReference type="Proteomes" id="UP000027238">
    <property type="component" value="Unassembled WGS sequence"/>
</dbReference>
<dbReference type="AlphaFoldDB" id="A0A066XIV3"/>
<dbReference type="eggNOG" id="ENOG502T4UH">
    <property type="taxonomic scope" value="Eukaryota"/>
</dbReference>
<reference evidence="2" key="1">
    <citation type="journal article" date="2014" name="Genome Announc.">
        <title>Draft genome sequence of Colletotrichum sublineola, a destructive pathogen of cultivated sorghum.</title>
        <authorList>
            <person name="Baroncelli R."/>
            <person name="Sanz-Martin J.M."/>
            <person name="Rech G.E."/>
            <person name="Sukno S.A."/>
            <person name="Thon M.R."/>
        </authorList>
    </citation>
    <scope>NUCLEOTIDE SEQUENCE [LARGE SCALE GENOMIC DNA]</scope>
    <source>
        <strain evidence="2">TX430BB</strain>
    </source>
</reference>
<protein>
    <submittedName>
        <fullName evidence="1">Uncharacterized protein</fullName>
    </submittedName>
</protein>
<keyword evidence="2" id="KW-1185">Reference proteome</keyword>
<name>A0A066XIV3_COLSU</name>
<organism evidence="1 2">
    <name type="scientific">Colletotrichum sublineola</name>
    <name type="common">Sorghum anthracnose fungus</name>
    <dbReference type="NCBI Taxonomy" id="1173701"/>
    <lineage>
        <taxon>Eukaryota</taxon>
        <taxon>Fungi</taxon>
        <taxon>Dikarya</taxon>
        <taxon>Ascomycota</taxon>
        <taxon>Pezizomycotina</taxon>
        <taxon>Sordariomycetes</taxon>
        <taxon>Hypocreomycetidae</taxon>
        <taxon>Glomerellales</taxon>
        <taxon>Glomerellaceae</taxon>
        <taxon>Colletotrichum</taxon>
        <taxon>Colletotrichum graminicola species complex</taxon>
    </lineage>
</organism>
<dbReference type="STRING" id="1173701.A0A066XIV3"/>
<dbReference type="Gene3D" id="1.25.40.20">
    <property type="entry name" value="Ankyrin repeat-containing domain"/>
    <property type="match status" value="1"/>
</dbReference>